<sequence length="200" mass="21813">MIAYVKGRVEGIYDTGVVVDVRGIGYFVFMSPAAMSVLPKGEEVKIHTYMNVKEDAMQLFGFLTREDLDIFKLIIGVNGIGPKGGQQILSVLTPEELRFAVLSKDAKAIAKAPGIGKKTAEKLILELSDKIHVEDTLEIRNKEGAYGGAVIDPRLEESILAMAALGYDNGEAIKAVKKIKITDDMTVEAILKQALKNIMM</sequence>
<evidence type="ECO:0000256" key="4">
    <source>
        <dbReference type="ARBA" id="ARBA00023172"/>
    </source>
</evidence>
<keyword evidence="9" id="KW-1185">Reference proteome</keyword>
<accession>A0ABT1E5J3</accession>
<dbReference type="InterPro" id="IPR010994">
    <property type="entry name" value="RuvA_2-like"/>
</dbReference>
<reference evidence="8 9" key="1">
    <citation type="journal article" date="2022" name="Genome Biol. Evol.">
        <title>Host diet, physiology and behaviors set the stage for Lachnospiraceae cladogenesis.</title>
        <authorList>
            <person name="Vera-Ponce De Leon A."/>
            <person name="Schneider M."/>
            <person name="Jahnes B.C."/>
            <person name="Sadowski V."/>
            <person name="Camuy-Velez L.A."/>
            <person name="Duan J."/>
            <person name="Sabree Z.L."/>
        </authorList>
    </citation>
    <scope>NUCLEOTIDE SEQUENCE [LARGE SCALE GENOMIC DNA]</scope>
    <source>
        <strain evidence="8 9">PAL113</strain>
    </source>
</reference>
<dbReference type="Gene3D" id="1.10.150.20">
    <property type="entry name" value="5' to 3' exonuclease, C-terminal subdomain"/>
    <property type="match status" value="1"/>
</dbReference>
<dbReference type="InterPro" id="IPR011114">
    <property type="entry name" value="RuvA_C"/>
</dbReference>
<dbReference type="SUPFAM" id="SSF46929">
    <property type="entry name" value="DNA helicase RuvA subunit, C-terminal domain"/>
    <property type="match status" value="1"/>
</dbReference>
<organism evidence="8 9">
    <name type="scientific">Aequitasia blattaphilus</name>
    <dbReference type="NCBI Taxonomy" id="2949332"/>
    <lineage>
        <taxon>Bacteria</taxon>
        <taxon>Bacillati</taxon>
        <taxon>Bacillota</taxon>
        <taxon>Clostridia</taxon>
        <taxon>Lachnospirales</taxon>
        <taxon>Lachnospiraceae</taxon>
        <taxon>Aequitasia</taxon>
    </lineage>
</organism>
<dbReference type="Gene3D" id="1.10.8.10">
    <property type="entry name" value="DNA helicase RuvA subunit, C-terminal domain"/>
    <property type="match status" value="1"/>
</dbReference>
<dbReference type="SUPFAM" id="SSF47781">
    <property type="entry name" value="RuvA domain 2-like"/>
    <property type="match status" value="1"/>
</dbReference>
<dbReference type="Pfam" id="PF07499">
    <property type="entry name" value="RuvA_C"/>
    <property type="match status" value="1"/>
</dbReference>
<comment type="subcellular location">
    <subcellularLocation>
        <location evidence="6">Cytoplasm</location>
    </subcellularLocation>
</comment>
<keyword evidence="5 6" id="KW-0234">DNA repair</keyword>
<dbReference type="InterPro" id="IPR012340">
    <property type="entry name" value="NA-bd_OB-fold"/>
</dbReference>
<proteinExistence type="inferred from homology"/>
<dbReference type="Pfam" id="PF14520">
    <property type="entry name" value="HHH_5"/>
    <property type="match status" value="1"/>
</dbReference>
<gene>
    <name evidence="6 8" type="primary">ruvA</name>
    <name evidence="8" type="ORF">NK125_01625</name>
</gene>
<evidence type="ECO:0000259" key="7">
    <source>
        <dbReference type="SMART" id="SM00278"/>
    </source>
</evidence>
<evidence type="ECO:0000313" key="8">
    <source>
        <dbReference type="EMBL" id="MCP1101112.1"/>
    </source>
</evidence>
<comment type="subunit">
    <text evidence="6">Homotetramer. Forms an RuvA(8)-RuvB(12)-Holliday junction (HJ) complex. HJ DNA is sandwiched between 2 RuvA tetramers; dsDNA enters through RuvA and exits via RuvB. An RuvB hexamer assembles on each DNA strand where it exits the tetramer. Each RuvB hexamer is contacted by two RuvA subunits (via domain III) on 2 adjacent RuvB subunits; this complex drives branch migration. In the full resolvosome a probable DNA-RuvA(4)-RuvB(12)-RuvC(2) complex forms which resolves the HJ.</text>
</comment>
<evidence type="ECO:0000256" key="6">
    <source>
        <dbReference type="HAMAP-Rule" id="MF_00031"/>
    </source>
</evidence>
<dbReference type="RefSeq" id="WP_262064898.1">
    <property type="nucleotide sequence ID" value="NZ_JAMXOD010000002.1"/>
</dbReference>
<dbReference type="InterPro" id="IPR000085">
    <property type="entry name" value="RuvA"/>
</dbReference>
<evidence type="ECO:0000256" key="2">
    <source>
        <dbReference type="ARBA" id="ARBA00022763"/>
    </source>
</evidence>
<keyword evidence="1 6" id="KW-0963">Cytoplasm</keyword>
<dbReference type="Pfam" id="PF01330">
    <property type="entry name" value="RuvA_N"/>
    <property type="match status" value="1"/>
</dbReference>
<evidence type="ECO:0000256" key="5">
    <source>
        <dbReference type="ARBA" id="ARBA00023204"/>
    </source>
</evidence>
<dbReference type="Proteomes" id="UP001523566">
    <property type="component" value="Unassembled WGS sequence"/>
</dbReference>
<dbReference type="NCBIfam" id="TIGR00084">
    <property type="entry name" value="ruvA"/>
    <property type="match status" value="1"/>
</dbReference>
<dbReference type="InterPro" id="IPR003583">
    <property type="entry name" value="Hlx-hairpin-Hlx_DNA-bd_motif"/>
</dbReference>
<protein>
    <recommendedName>
        <fullName evidence="6">Holliday junction branch migration complex subunit RuvA</fullName>
    </recommendedName>
</protein>
<dbReference type="InterPro" id="IPR013849">
    <property type="entry name" value="DNA_helicase_Holl-junc_RuvA_I"/>
</dbReference>
<dbReference type="InterPro" id="IPR036267">
    <property type="entry name" value="RuvA_C_sf"/>
</dbReference>
<feature type="domain" description="Helix-hairpin-helix DNA-binding motif class 1" evidence="7">
    <location>
        <begin position="107"/>
        <end position="126"/>
    </location>
</feature>
<comment type="caution">
    <text evidence="8">The sequence shown here is derived from an EMBL/GenBank/DDBJ whole genome shotgun (WGS) entry which is preliminary data.</text>
</comment>
<dbReference type="EMBL" id="JAMZFW010000002">
    <property type="protein sequence ID" value="MCP1101112.1"/>
    <property type="molecule type" value="Genomic_DNA"/>
</dbReference>
<comment type="caution">
    <text evidence="6">Lacks conserved residue(s) required for the propagation of feature annotation.</text>
</comment>
<comment type="domain">
    <text evidence="6">Has three domains with a flexible linker between the domains II and III and assumes an 'L' shape. Domain III is highly mobile and contacts RuvB.</text>
</comment>
<feature type="region of interest" description="Domain III" evidence="6">
    <location>
        <begin position="155"/>
        <end position="200"/>
    </location>
</feature>
<evidence type="ECO:0000313" key="9">
    <source>
        <dbReference type="Proteomes" id="UP001523566"/>
    </source>
</evidence>
<dbReference type="CDD" id="cd14332">
    <property type="entry name" value="UBA_RuvA_C"/>
    <property type="match status" value="1"/>
</dbReference>
<evidence type="ECO:0000256" key="1">
    <source>
        <dbReference type="ARBA" id="ARBA00022490"/>
    </source>
</evidence>
<keyword evidence="3 6" id="KW-0238">DNA-binding</keyword>
<dbReference type="Gene3D" id="2.40.50.140">
    <property type="entry name" value="Nucleic acid-binding proteins"/>
    <property type="match status" value="1"/>
</dbReference>
<comment type="function">
    <text evidence="6">The RuvA-RuvB-RuvC complex processes Holliday junction (HJ) DNA during genetic recombination and DNA repair, while the RuvA-RuvB complex plays an important role in the rescue of blocked DNA replication forks via replication fork reversal (RFR). RuvA specifically binds to HJ cruciform DNA, conferring on it an open structure. The RuvB hexamer acts as an ATP-dependent pump, pulling dsDNA into and through the RuvAB complex. HJ branch migration allows RuvC to scan DNA until it finds its consensus sequence, where it cleaves and resolves the cruciform DNA.</text>
</comment>
<dbReference type="SMART" id="SM00278">
    <property type="entry name" value="HhH1"/>
    <property type="match status" value="2"/>
</dbReference>
<dbReference type="SUPFAM" id="SSF50249">
    <property type="entry name" value="Nucleic acid-binding proteins"/>
    <property type="match status" value="1"/>
</dbReference>
<keyword evidence="2 6" id="KW-0227">DNA damage</keyword>
<evidence type="ECO:0000256" key="3">
    <source>
        <dbReference type="ARBA" id="ARBA00023125"/>
    </source>
</evidence>
<comment type="similarity">
    <text evidence="6">Belongs to the RuvA family.</text>
</comment>
<feature type="domain" description="Helix-hairpin-helix DNA-binding motif class 1" evidence="7">
    <location>
        <begin position="72"/>
        <end position="91"/>
    </location>
</feature>
<dbReference type="HAMAP" id="MF_00031">
    <property type="entry name" value="DNA_HJ_migration_RuvA"/>
    <property type="match status" value="1"/>
</dbReference>
<name>A0ABT1E5J3_9FIRM</name>
<keyword evidence="4 6" id="KW-0233">DNA recombination</keyword>